<dbReference type="Pfam" id="PF04324">
    <property type="entry name" value="Fer2_BFD"/>
    <property type="match status" value="1"/>
</dbReference>
<dbReference type="GO" id="GO:0046872">
    <property type="term" value="F:metal ion binding"/>
    <property type="evidence" value="ECO:0007669"/>
    <property type="project" value="UniProtKB-KW"/>
</dbReference>
<dbReference type="InterPro" id="IPR052371">
    <property type="entry name" value="BFD-associated_ferredoxin"/>
</dbReference>
<gene>
    <name evidence="10" type="ORF">DFQ14_1036</name>
</gene>
<evidence type="ECO:0000256" key="2">
    <source>
        <dbReference type="ARBA" id="ARBA00022714"/>
    </source>
</evidence>
<keyword evidence="2" id="KW-0001">2Fe-2S</keyword>
<comment type="caution">
    <text evidence="10">The sequence shown here is derived from an EMBL/GenBank/DDBJ whole genome shotgun (WGS) entry which is preliminary data.</text>
</comment>
<keyword evidence="5" id="KW-0408">Iron</keyword>
<evidence type="ECO:0000256" key="3">
    <source>
        <dbReference type="ARBA" id="ARBA00022723"/>
    </source>
</evidence>
<keyword evidence="11" id="KW-1185">Reference proteome</keyword>
<evidence type="ECO:0000256" key="4">
    <source>
        <dbReference type="ARBA" id="ARBA00022982"/>
    </source>
</evidence>
<evidence type="ECO:0000313" key="10">
    <source>
        <dbReference type="EMBL" id="RCW45045.1"/>
    </source>
</evidence>
<dbReference type="OrthoDB" id="9815350at2"/>
<reference evidence="10 11" key="1">
    <citation type="submission" date="2018-07" db="EMBL/GenBank/DDBJ databases">
        <title>Genomic Encyclopedia of Type Strains, Phase III (KMG-III): the genomes of soil and plant-associated and newly described type strains.</title>
        <authorList>
            <person name="Whitman W."/>
        </authorList>
    </citation>
    <scope>NUCLEOTIDE SEQUENCE [LARGE SCALE GENOMIC DNA]</scope>
    <source>
        <strain evidence="10 11">CECT 8575</strain>
    </source>
</reference>
<comment type="similarity">
    <text evidence="8">Belongs to the Bfd family.</text>
</comment>
<protein>
    <recommendedName>
        <fullName evidence="7">Bacterioferritin-associated ferredoxin</fullName>
    </recommendedName>
</protein>
<evidence type="ECO:0000256" key="1">
    <source>
        <dbReference type="ARBA" id="ARBA00022448"/>
    </source>
</evidence>
<dbReference type="PANTHER" id="PTHR37424">
    <property type="entry name" value="BACTERIOFERRITIN-ASSOCIATED FERREDOXIN"/>
    <property type="match status" value="1"/>
</dbReference>
<keyword evidence="4" id="KW-0249">Electron transport</keyword>
<evidence type="ECO:0000256" key="5">
    <source>
        <dbReference type="ARBA" id="ARBA00023004"/>
    </source>
</evidence>
<keyword evidence="3" id="KW-0479">Metal-binding</keyword>
<dbReference type="EMBL" id="QPJC01000003">
    <property type="protein sequence ID" value="RCW45045.1"/>
    <property type="molecule type" value="Genomic_DNA"/>
</dbReference>
<evidence type="ECO:0000256" key="7">
    <source>
        <dbReference type="ARBA" id="ARBA00039386"/>
    </source>
</evidence>
<organism evidence="10 11">
    <name type="scientific">Halopolyspora algeriensis</name>
    <dbReference type="NCBI Taxonomy" id="1500506"/>
    <lineage>
        <taxon>Bacteria</taxon>
        <taxon>Bacillati</taxon>
        <taxon>Actinomycetota</taxon>
        <taxon>Actinomycetes</taxon>
        <taxon>Actinomycetes incertae sedis</taxon>
        <taxon>Halopolyspora</taxon>
    </lineage>
</organism>
<sequence>MYACICAAITTTQVRASILAGALTVDEIGEHCGAGTGCGSCVKRLGRMLEEAESRGEASPGEALPRSA</sequence>
<evidence type="ECO:0000256" key="6">
    <source>
        <dbReference type="ARBA" id="ARBA00023014"/>
    </source>
</evidence>
<dbReference type="PANTHER" id="PTHR37424:SF1">
    <property type="entry name" value="BACTERIOFERRITIN-ASSOCIATED FERREDOXIN"/>
    <property type="match status" value="1"/>
</dbReference>
<dbReference type="Proteomes" id="UP000253495">
    <property type="component" value="Unassembled WGS sequence"/>
</dbReference>
<keyword evidence="1" id="KW-0813">Transport</keyword>
<evidence type="ECO:0000256" key="8">
    <source>
        <dbReference type="ARBA" id="ARBA00046332"/>
    </source>
</evidence>
<keyword evidence="6" id="KW-0411">Iron-sulfur</keyword>
<proteinExistence type="inferred from homology"/>
<dbReference type="GO" id="GO:0051537">
    <property type="term" value="F:2 iron, 2 sulfur cluster binding"/>
    <property type="evidence" value="ECO:0007669"/>
    <property type="project" value="UniProtKB-KW"/>
</dbReference>
<feature type="domain" description="BFD-like [2Fe-2S]-binding" evidence="9">
    <location>
        <begin position="4"/>
        <end position="51"/>
    </location>
</feature>
<evidence type="ECO:0000313" key="11">
    <source>
        <dbReference type="Proteomes" id="UP000253495"/>
    </source>
</evidence>
<dbReference type="InterPro" id="IPR041854">
    <property type="entry name" value="BFD-like_2Fe2S-bd_dom_sf"/>
</dbReference>
<dbReference type="InterPro" id="IPR007419">
    <property type="entry name" value="BFD-like_2Fe2S-bd_dom"/>
</dbReference>
<accession>A0A368VTH3</accession>
<dbReference type="Gene3D" id="1.10.10.1100">
    <property type="entry name" value="BFD-like [2Fe-2S]-binding domain"/>
    <property type="match status" value="1"/>
</dbReference>
<dbReference type="RefSeq" id="WP_114452189.1">
    <property type="nucleotide sequence ID" value="NZ_QPJC01000003.1"/>
</dbReference>
<name>A0A368VTH3_9ACTN</name>
<evidence type="ECO:0000259" key="9">
    <source>
        <dbReference type="Pfam" id="PF04324"/>
    </source>
</evidence>
<dbReference type="AlphaFoldDB" id="A0A368VTH3"/>